<dbReference type="EMBL" id="JWZT01004066">
    <property type="protein sequence ID" value="KII64939.1"/>
    <property type="molecule type" value="Genomic_DNA"/>
</dbReference>
<sequence>MWQQSENDVSGKDRYSQRYFNKKWKYESCRYIGMPFPHGCINFRKDVPLHDLEEIYIKGKKEMPLYYKDSMEIPPGLLLNQLYYNGSIYMICGLDFITIKEAITFSFRIQHSNEFVEFCFKVYKDMYMYEPQGEDGITILPSRYFHKDVYFVPDRRFVMIDLSKYEYIYRNLYEIRTVCSNPKHNAVLRVSKYRWRSEFDLNGFYLYNSSSGWEFGKKKHERLSCYVYLKWIDEYSWYKQTTVFQVTDYLNIIKDFNKHGILFDFGPYQKNFKLIIFRRGFVDYLCGDDIKDVDAWCTEKAKTSRSSKKKVMIANHYAFPDHYCDFAIVVFSAGSTNDPLTSAPIYRIFLNLTEQKIYDYSGNFLNLSVI</sequence>
<name>A0A0C2IHW1_THEKT</name>
<dbReference type="AlphaFoldDB" id="A0A0C2IHW1"/>
<comment type="caution">
    <text evidence="1">The sequence shown here is derived from an EMBL/GenBank/DDBJ whole genome shotgun (WGS) entry which is preliminary data.</text>
</comment>
<evidence type="ECO:0000313" key="2">
    <source>
        <dbReference type="Proteomes" id="UP000031668"/>
    </source>
</evidence>
<dbReference type="Proteomes" id="UP000031668">
    <property type="component" value="Unassembled WGS sequence"/>
</dbReference>
<protein>
    <submittedName>
        <fullName evidence="1">Uncharacterized protein</fullName>
    </submittedName>
</protein>
<organism evidence="1 2">
    <name type="scientific">Thelohanellus kitauei</name>
    <name type="common">Myxosporean</name>
    <dbReference type="NCBI Taxonomy" id="669202"/>
    <lineage>
        <taxon>Eukaryota</taxon>
        <taxon>Metazoa</taxon>
        <taxon>Cnidaria</taxon>
        <taxon>Myxozoa</taxon>
        <taxon>Myxosporea</taxon>
        <taxon>Bivalvulida</taxon>
        <taxon>Platysporina</taxon>
        <taxon>Myxobolidae</taxon>
        <taxon>Thelohanellus</taxon>
    </lineage>
</organism>
<proteinExistence type="predicted"/>
<reference evidence="1 2" key="1">
    <citation type="journal article" date="2014" name="Genome Biol. Evol.">
        <title>The genome of the myxosporean Thelohanellus kitauei shows adaptations to nutrient acquisition within its fish host.</title>
        <authorList>
            <person name="Yang Y."/>
            <person name="Xiong J."/>
            <person name="Zhou Z."/>
            <person name="Huo F."/>
            <person name="Miao W."/>
            <person name="Ran C."/>
            <person name="Liu Y."/>
            <person name="Zhang J."/>
            <person name="Feng J."/>
            <person name="Wang M."/>
            <person name="Wang M."/>
            <person name="Wang L."/>
            <person name="Yao B."/>
        </authorList>
    </citation>
    <scope>NUCLEOTIDE SEQUENCE [LARGE SCALE GENOMIC DNA]</scope>
    <source>
        <strain evidence="1">Wuqing</strain>
    </source>
</reference>
<gene>
    <name evidence="1" type="ORF">RF11_06153</name>
</gene>
<accession>A0A0C2IHW1</accession>
<evidence type="ECO:0000313" key="1">
    <source>
        <dbReference type="EMBL" id="KII64939.1"/>
    </source>
</evidence>
<keyword evidence="2" id="KW-1185">Reference proteome</keyword>